<dbReference type="GO" id="GO:0008010">
    <property type="term" value="F:structural constituent of chitin-based larval cuticle"/>
    <property type="evidence" value="ECO:0007669"/>
    <property type="project" value="TreeGrafter"/>
</dbReference>
<dbReference type="InterPro" id="IPR000618">
    <property type="entry name" value="Insect_cuticle"/>
</dbReference>
<feature type="signal peptide" evidence="3">
    <location>
        <begin position="1"/>
        <end position="24"/>
    </location>
</feature>
<name>A0A8D8TH33_9HEMI</name>
<dbReference type="GO" id="GO:0062129">
    <property type="term" value="C:chitin-based extracellular matrix"/>
    <property type="evidence" value="ECO:0007669"/>
    <property type="project" value="TreeGrafter"/>
</dbReference>
<dbReference type="AlphaFoldDB" id="A0A8D8TH33"/>
<feature type="chain" id="PRO_5034591418" evidence="3">
    <location>
        <begin position="25"/>
        <end position="186"/>
    </location>
</feature>
<evidence type="ECO:0000256" key="2">
    <source>
        <dbReference type="SAM" id="MobiDB-lite"/>
    </source>
</evidence>
<proteinExistence type="predicted"/>
<accession>A0A8D8TH33</accession>
<evidence type="ECO:0000313" key="4">
    <source>
        <dbReference type="EMBL" id="CAG6688300.1"/>
    </source>
</evidence>
<feature type="region of interest" description="Disordered" evidence="2">
    <location>
        <begin position="165"/>
        <end position="186"/>
    </location>
</feature>
<evidence type="ECO:0000256" key="3">
    <source>
        <dbReference type="SAM" id="SignalP"/>
    </source>
</evidence>
<keyword evidence="1" id="KW-0193">Cuticle</keyword>
<dbReference type="Pfam" id="PF00379">
    <property type="entry name" value="Chitin_bind_4"/>
    <property type="match status" value="1"/>
</dbReference>
<keyword evidence="3" id="KW-0732">Signal</keyword>
<reference evidence="4" key="1">
    <citation type="submission" date="2021-05" db="EMBL/GenBank/DDBJ databases">
        <authorList>
            <person name="Alioto T."/>
            <person name="Alioto T."/>
            <person name="Gomez Garrido J."/>
        </authorList>
    </citation>
    <scope>NUCLEOTIDE SEQUENCE</scope>
</reference>
<dbReference type="EMBL" id="HBUF01286105">
    <property type="protein sequence ID" value="CAG6688300.1"/>
    <property type="molecule type" value="Transcribed_RNA"/>
</dbReference>
<dbReference type="InterPro" id="IPR050468">
    <property type="entry name" value="Cuticle_Struct_Prot"/>
</dbReference>
<sequence length="186" mass="20644">MDFLLKANCCIGVVCFLLIASGSAQDEEDYGRKLKEDLEPPKPYRYAFIAGRFPGDIDRTHAEYGDGTGVVRGQYSYVDPSARIRTVEYVADQNGFHPSLSIPNEDTPVVAQAKQFHAQLYDKIAARNSQPALSVPKDTRTVAAAKSKHADLYERIAAEHARIAAERKAANPNYEEDNGLYDSHRP</sequence>
<dbReference type="PANTHER" id="PTHR10380">
    <property type="entry name" value="CUTICLE PROTEIN"/>
    <property type="match status" value="1"/>
</dbReference>
<evidence type="ECO:0000256" key="1">
    <source>
        <dbReference type="PROSITE-ProRule" id="PRU00497"/>
    </source>
</evidence>
<protein>
    <submittedName>
        <fullName evidence="4">Uncharacterized protein</fullName>
    </submittedName>
</protein>
<dbReference type="PROSITE" id="PS51155">
    <property type="entry name" value="CHIT_BIND_RR_2"/>
    <property type="match status" value="1"/>
</dbReference>
<organism evidence="4">
    <name type="scientific">Cacopsylla melanoneura</name>
    <dbReference type="NCBI Taxonomy" id="428564"/>
    <lineage>
        <taxon>Eukaryota</taxon>
        <taxon>Metazoa</taxon>
        <taxon>Ecdysozoa</taxon>
        <taxon>Arthropoda</taxon>
        <taxon>Hexapoda</taxon>
        <taxon>Insecta</taxon>
        <taxon>Pterygota</taxon>
        <taxon>Neoptera</taxon>
        <taxon>Paraneoptera</taxon>
        <taxon>Hemiptera</taxon>
        <taxon>Sternorrhyncha</taxon>
        <taxon>Psylloidea</taxon>
        <taxon>Psyllidae</taxon>
        <taxon>Psyllinae</taxon>
        <taxon>Cacopsylla</taxon>
    </lineage>
</organism>